<keyword evidence="1" id="KW-1133">Transmembrane helix</keyword>
<evidence type="ECO:0000313" key="2">
    <source>
        <dbReference type="Proteomes" id="UP000694925"/>
    </source>
</evidence>
<gene>
    <name evidence="3" type="primary">LOC113465144</name>
</gene>
<evidence type="ECO:0000313" key="3">
    <source>
        <dbReference type="RefSeq" id="XP_026674805.1"/>
    </source>
</evidence>
<dbReference type="Proteomes" id="UP000694925">
    <property type="component" value="Unplaced"/>
</dbReference>
<dbReference type="RefSeq" id="XP_026674805.1">
    <property type="nucleotide sequence ID" value="XM_026819004.1"/>
</dbReference>
<protein>
    <submittedName>
        <fullName evidence="3">Uncharacterized protein LOC113465144</fullName>
    </submittedName>
</protein>
<feature type="transmembrane region" description="Helical" evidence="1">
    <location>
        <begin position="5"/>
        <end position="23"/>
    </location>
</feature>
<feature type="transmembrane region" description="Helical" evidence="1">
    <location>
        <begin position="43"/>
        <end position="72"/>
    </location>
</feature>
<keyword evidence="2" id="KW-1185">Reference proteome</keyword>
<keyword evidence="1" id="KW-0472">Membrane</keyword>
<sequence>MGVWIYLLVVVTIIGAIVTPGAMPNNAVYPFRIDYEPVRTIISINHCIVGFQCAAHLNLNIQTALLIFFSAARFEILMIKMRNVNDTALLAMYMTQYHDIKRFAREVITA</sequence>
<proteinExistence type="predicted"/>
<dbReference type="KEGG" id="ccal:113465144"/>
<dbReference type="AlphaFoldDB" id="A0AAJ7SBC6"/>
<feature type="non-terminal residue" evidence="3">
    <location>
        <position position="110"/>
    </location>
</feature>
<dbReference type="GeneID" id="113465144"/>
<reference evidence="3" key="1">
    <citation type="submission" date="2025-08" db="UniProtKB">
        <authorList>
            <consortium name="RefSeq"/>
        </authorList>
    </citation>
    <scope>IDENTIFICATION</scope>
    <source>
        <tissue evidence="3">Whole body</tissue>
    </source>
</reference>
<keyword evidence="1" id="KW-0812">Transmembrane</keyword>
<name>A0AAJ7SBC6_9HYME</name>
<accession>A0AAJ7SBC6</accession>
<organism evidence="2 3">
    <name type="scientific">Ceratina calcarata</name>
    <dbReference type="NCBI Taxonomy" id="156304"/>
    <lineage>
        <taxon>Eukaryota</taxon>
        <taxon>Metazoa</taxon>
        <taxon>Ecdysozoa</taxon>
        <taxon>Arthropoda</taxon>
        <taxon>Hexapoda</taxon>
        <taxon>Insecta</taxon>
        <taxon>Pterygota</taxon>
        <taxon>Neoptera</taxon>
        <taxon>Endopterygota</taxon>
        <taxon>Hymenoptera</taxon>
        <taxon>Apocrita</taxon>
        <taxon>Aculeata</taxon>
        <taxon>Apoidea</taxon>
        <taxon>Anthophila</taxon>
        <taxon>Apidae</taxon>
        <taxon>Ceratina</taxon>
        <taxon>Zadontomerus</taxon>
    </lineage>
</organism>
<evidence type="ECO:0000256" key="1">
    <source>
        <dbReference type="SAM" id="Phobius"/>
    </source>
</evidence>